<dbReference type="STRING" id="468056.SAMN05443549_105254"/>
<keyword evidence="3" id="KW-1185">Reference proteome</keyword>
<gene>
    <name evidence="2" type="ORF">SAMN05443549_105254</name>
</gene>
<evidence type="ECO:0000256" key="1">
    <source>
        <dbReference type="SAM" id="Phobius"/>
    </source>
</evidence>
<evidence type="ECO:0000313" key="2">
    <source>
        <dbReference type="EMBL" id="SHG65750.1"/>
    </source>
</evidence>
<evidence type="ECO:0000313" key="3">
    <source>
        <dbReference type="Proteomes" id="UP000184516"/>
    </source>
</evidence>
<dbReference type="EMBL" id="FQWB01000005">
    <property type="protein sequence ID" value="SHG65750.1"/>
    <property type="molecule type" value="Genomic_DNA"/>
</dbReference>
<proteinExistence type="predicted"/>
<keyword evidence="1" id="KW-1133">Transmembrane helix</keyword>
<organism evidence="2 3">
    <name type="scientific">Flavobacterium fluvii</name>
    <dbReference type="NCBI Taxonomy" id="468056"/>
    <lineage>
        <taxon>Bacteria</taxon>
        <taxon>Pseudomonadati</taxon>
        <taxon>Bacteroidota</taxon>
        <taxon>Flavobacteriia</taxon>
        <taxon>Flavobacteriales</taxon>
        <taxon>Flavobacteriaceae</taxon>
        <taxon>Flavobacterium</taxon>
    </lineage>
</organism>
<keyword evidence="1" id="KW-0472">Membrane</keyword>
<dbReference type="Proteomes" id="UP000184516">
    <property type="component" value="Unassembled WGS sequence"/>
</dbReference>
<name>A0A1M5LLJ4_9FLAO</name>
<reference evidence="3" key="1">
    <citation type="submission" date="2016-11" db="EMBL/GenBank/DDBJ databases">
        <authorList>
            <person name="Varghese N."/>
            <person name="Submissions S."/>
        </authorList>
    </citation>
    <scope>NUCLEOTIDE SEQUENCE [LARGE SCALE GENOMIC DNA]</scope>
    <source>
        <strain evidence="3">DSM 19978</strain>
    </source>
</reference>
<dbReference type="AlphaFoldDB" id="A0A1M5LLJ4"/>
<sequence>MEKLINDFSISLFLWQTFLFVSLIVVVYFIVKLYKKVMRYLDNKSKATE</sequence>
<keyword evidence="1" id="KW-0812">Transmembrane</keyword>
<accession>A0A1M5LLJ4</accession>
<protein>
    <submittedName>
        <fullName evidence="2">Uncharacterized protein</fullName>
    </submittedName>
</protein>
<feature type="transmembrane region" description="Helical" evidence="1">
    <location>
        <begin position="12"/>
        <end position="31"/>
    </location>
</feature>